<gene>
    <name evidence="1" type="ORF">EDF62_1247</name>
</gene>
<dbReference type="Proteomes" id="UP000295601">
    <property type="component" value="Unassembled WGS sequence"/>
</dbReference>
<organism evidence="1 2">
    <name type="scientific">Leucobacter luti</name>
    <dbReference type="NCBI Taxonomy" id="340320"/>
    <lineage>
        <taxon>Bacteria</taxon>
        <taxon>Bacillati</taxon>
        <taxon>Actinomycetota</taxon>
        <taxon>Actinomycetes</taxon>
        <taxon>Micrococcales</taxon>
        <taxon>Microbacteriaceae</taxon>
        <taxon>Leucobacter</taxon>
    </lineage>
</organism>
<name>A0A4V3CY93_9MICO</name>
<dbReference type="EMBL" id="SNYA01000003">
    <property type="protein sequence ID" value="TDP93268.1"/>
    <property type="molecule type" value="Genomic_DNA"/>
</dbReference>
<keyword evidence="2" id="KW-1185">Reference proteome</keyword>
<protein>
    <submittedName>
        <fullName evidence="1">Uncharacterized protein</fullName>
    </submittedName>
</protein>
<sequence>MMPASSRADASFVAGRCQLRRTLMDTGLHSKSARRGLQAAPGALVWDAGD</sequence>
<dbReference type="AlphaFoldDB" id="A0A4V3CY93"/>
<proteinExistence type="predicted"/>
<evidence type="ECO:0000313" key="2">
    <source>
        <dbReference type="Proteomes" id="UP000295601"/>
    </source>
</evidence>
<reference evidence="1 2" key="1">
    <citation type="submission" date="2019-03" db="EMBL/GenBank/DDBJ databases">
        <title>Genomic analyses of the natural microbiome of Caenorhabditis elegans.</title>
        <authorList>
            <person name="Samuel B."/>
        </authorList>
    </citation>
    <scope>NUCLEOTIDE SEQUENCE [LARGE SCALE GENOMIC DNA]</scope>
    <source>
        <strain evidence="1 2">JUb18</strain>
    </source>
</reference>
<comment type="caution">
    <text evidence="1">The sequence shown here is derived from an EMBL/GenBank/DDBJ whole genome shotgun (WGS) entry which is preliminary data.</text>
</comment>
<evidence type="ECO:0000313" key="1">
    <source>
        <dbReference type="EMBL" id="TDP93268.1"/>
    </source>
</evidence>
<accession>A0A4V3CY93</accession>